<protein>
    <submittedName>
        <fullName evidence="4">Uncharacterized protein</fullName>
    </submittedName>
</protein>
<reference evidence="4" key="1">
    <citation type="submission" date="2021-01" db="EMBL/GenBank/DDBJ databases">
        <authorList>
            <person name="Corre E."/>
            <person name="Pelletier E."/>
            <person name="Niang G."/>
            <person name="Scheremetjew M."/>
            <person name="Finn R."/>
            <person name="Kale V."/>
            <person name="Holt S."/>
            <person name="Cochrane G."/>
            <person name="Meng A."/>
            <person name="Brown T."/>
            <person name="Cohen L."/>
        </authorList>
    </citation>
    <scope>NUCLEOTIDE SEQUENCE</scope>
    <source>
        <strain evidence="4">SPMC142</strain>
    </source>
</reference>
<dbReference type="EMBL" id="HBIQ01074187">
    <property type="protein sequence ID" value="CAE0577866.1"/>
    <property type="molecule type" value="Transcribed_RNA"/>
</dbReference>
<feature type="coiled-coil region" evidence="1">
    <location>
        <begin position="572"/>
        <end position="642"/>
    </location>
</feature>
<evidence type="ECO:0000256" key="1">
    <source>
        <dbReference type="SAM" id="Coils"/>
    </source>
</evidence>
<keyword evidence="1" id="KW-0175">Coiled coil</keyword>
<proteinExistence type="predicted"/>
<feature type="coiled-coil region" evidence="1">
    <location>
        <begin position="38"/>
        <end position="125"/>
    </location>
</feature>
<name>A0A7S3WU82_9SPIT</name>
<feature type="coiled-coil region" evidence="1">
    <location>
        <begin position="445"/>
        <end position="500"/>
    </location>
</feature>
<accession>A0A7S3WU82</accession>
<sequence length="690" mass="77260">MKAFSALACLLVLVSPLSASSLSFDEVAAKNRPVSKVITLLKDMMKQLEKEAEEDEEIYDKMACWCETNDKEKTKSIADAEAHIEDLTTKIEELTASSARLNTEIKNLEKEVAANQESLDKATAIRQKQLAEFNAEEKDLLESVSALKAAITVLSKHHGGASLLQMPRAHALSVAATLQHELQKHSALLQGVLKRSERRAAAAFIQSPQDYFDASPTFKQSYAPQSGEIFGILRQMKETFESNLSASQKEEMANQKAYEDLKAAKEEEIAAGQAQIDSKTGELADTDEKNAQAKEDIEDTKNSLSADEQFLMMLKEKCSMTDKEWEERQKTRQLEMEAVSKALAILSGDESHDLFTRTFNPAFVQAESTKHSTRREQASKVLSAVAQRLHNPKLATLAYRVRLDAFTRVKKAIDDMVAELLKEKEDEIKHKDFCTDEFNTNQLQTEKKEREKQDLTAEIADLKQTIKTLTEQLDTLNAEIAEMQVQLKRAGEDREKENKEFQMTVADQRETQKLLKAALGVLQDFYGKKEKAALVQKQEPVGPPPPPGFEGYKNNAASGGVLSMIQQIISDAKAMEAEAIRSEEDAQKAYEDFVKETNASIEAKSKDIVNKSELKAKAEGDLVETKENKESAMLELEQLSNYNAELHQSCDFVLKNFEVRQTARDEEIEALKQAKAILSGAKFEEFLQQA</sequence>
<evidence type="ECO:0000313" key="4">
    <source>
        <dbReference type="EMBL" id="CAE0577866.1"/>
    </source>
</evidence>
<feature type="chain" id="PRO_5031168947" evidence="3">
    <location>
        <begin position="20"/>
        <end position="690"/>
    </location>
</feature>
<dbReference type="Gene3D" id="1.10.287.1490">
    <property type="match status" value="1"/>
</dbReference>
<organism evidence="4">
    <name type="scientific">Strombidinopsis acuminata</name>
    <dbReference type="NCBI Taxonomy" id="141414"/>
    <lineage>
        <taxon>Eukaryota</taxon>
        <taxon>Sar</taxon>
        <taxon>Alveolata</taxon>
        <taxon>Ciliophora</taxon>
        <taxon>Intramacronucleata</taxon>
        <taxon>Spirotrichea</taxon>
        <taxon>Choreotrichia</taxon>
        <taxon>Choreotrichida</taxon>
        <taxon>Strombidinopsidae</taxon>
        <taxon>Strombidinopsis</taxon>
    </lineage>
</organism>
<evidence type="ECO:0000256" key="2">
    <source>
        <dbReference type="SAM" id="MobiDB-lite"/>
    </source>
</evidence>
<gene>
    <name evidence="4" type="ORF">SACU0126_LOCUS23665</name>
</gene>
<evidence type="ECO:0000256" key="3">
    <source>
        <dbReference type="SAM" id="SignalP"/>
    </source>
</evidence>
<feature type="signal peptide" evidence="3">
    <location>
        <begin position="1"/>
        <end position="19"/>
    </location>
</feature>
<feature type="compositionally biased region" description="Basic and acidic residues" evidence="2">
    <location>
        <begin position="279"/>
        <end position="301"/>
    </location>
</feature>
<dbReference type="AlphaFoldDB" id="A0A7S3WU82"/>
<feature type="region of interest" description="Disordered" evidence="2">
    <location>
        <begin position="274"/>
        <end position="302"/>
    </location>
</feature>
<keyword evidence="3" id="KW-0732">Signal</keyword>